<dbReference type="InterPro" id="IPR036572">
    <property type="entry name" value="Doublecortin_dom_sf"/>
</dbReference>
<reference evidence="9" key="1">
    <citation type="submission" date="2025-08" db="UniProtKB">
        <authorList>
            <consortium name="RefSeq"/>
        </authorList>
    </citation>
    <scope>IDENTIFICATION</scope>
</reference>
<dbReference type="Proteomes" id="UP000515203">
    <property type="component" value="Unplaced"/>
</dbReference>
<evidence type="ECO:0000313" key="8">
    <source>
        <dbReference type="Proteomes" id="UP000515203"/>
    </source>
</evidence>
<evidence type="ECO:0000256" key="4">
    <source>
        <dbReference type="ARBA" id="ARBA00022737"/>
    </source>
</evidence>
<proteinExistence type="predicted"/>
<evidence type="ECO:0000256" key="3">
    <source>
        <dbReference type="ARBA" id="ARBA00022490"/>
    </source>
</evidence>
<feature type="domain" description="Doublecortin" evidence="7">
    <location>
        <begin position="35"/>
        <end position="110"/>
    </location>
</feature>
<dbReference type="GO" id="GO:0005930">
    <property type="term" value="C:axoneme"/>
    <property type="evidence" value="ECO:0007669"/>
    <property type="project" value="TreeGrafter"/>
</dbReference>
<comment type="subcellular location">
    <subcellularLocation>
        <location evidence="1">Cell projection</location>
    </subcellularLocation>
    <subcellularLocation>
        <location evidence="2">Cytoplasm</location>
    </subcellularLocation>
</comment>
<feature type="compositionally biased region" description="Polar residues" evidence="6">
    <location>
        <begin position="1155"/>
        <end position="1168"/>
    </location>
</feature>
<dbReference type="SUPFAM" id="SSF89837">
    <property type="entry name" value="Doublecortin (DC)"/>
    <property type="match status" value="2"/>
</dbReference>
<evidence type="ECO:0000313" key="9">
    <source>
        <dbReference type="RefSeq" id="XP_004630812.1"/>
    </source>
</evidence>
<dbReference type="FunCoup" id="A0A6P3ES43">
    <property type="interactions" value="36"/>
</dbReference>
<feature type="compositionally biased region" description="Basic and acidic residues" evidence="6">
    <location>
        <begin position="1249"/>
        <end position="1264"/>
    </location>
</feature>
<dbReference type="Pfam" id="PF03607">
    <property type="entry name" value="DCX"/>
    <property type="match status" value="2"/>
</dbReference>
<feature type="compositionally biased region" description="Low complexity" evidence="6">
    <location>
        <begin position="855"/>
        <end position="867"/>
    </location>
</feature>
<keyword evidence="8" id="KW-1185">Reference proteome</keyword>
<feature type="compositionally biased region" description="Basic and acidic residues" evidence="6">
    <location>
        <begin position="1638"/>
        <end position="1655"/>
    </location>
</feature>
<evidence type="ECO:0000256" key="6">
    <source>
        <dbReference type="SAM" id="MobiDB-lite"/>
    </source>
</evidence>
<feature type="compositionally biased region" description="Basic and acidic residues" evidence="6">
    <location>
        <begin position="1200"/>
        <end position="1215"/>
    </location>
</feature>
<feature type="compositionally biased region" description="Polar residues" evidence="6">
    <location>
        <begin position="1536"/>
        <end position="1546"/>
    </location>
</feature>
<feature type="region of interest" description="Disordered" evidence="6">
    <location>
        <begin position="848"/>
        <end position="894"/>
    </location>
</feature>
<feature type="compositionally biased region" description="Polar residues" evidence="6">
    <location>
        <begin position="556"/>
        <end position="567"/>
    </location>
</feature>
<feature type="compositionally biased region" description="Acidic residues" evidence="6">
    <location>
        <begin position="1600"/>
        <end position="1613"/>
    </location>
</feature>
<feature type="compositionally biased region" description="Polar residues" evidence="6">
    <location>
        <begin position="745"/>
        <end position="754"/>
    </location>
</feature>
<feature type="compositionally biased region" description="Basic and acidic residues" evidence="6">
    <location>
        <begin position="1614"/>
        <end position="1626"/>
    </location>
</feature>
<feature type="compositionally biased region" description="Polar residues" evidence="6">
    <location>
        <begin position="1317"/>
        <end position="1327"/>
    </location>
</feature>
<evidence type="ECO:0000256" key="1">
    <source>
        <dbReference type="ARBA" id="ARBA00004316"/>
    </source>
</evidence>
<keyword evidence="4" id="KW-0677">Repeat</keyword>
<dbReference type="PANTHER" id="PTHR23005">
    <property type="entry name" value="RETINITIS PIGMENTOSA 1 PROTEIN"/>
    <property type="match status" value="1"/>
</dbReference>
<dbReference type="CTD" id="94137"/>
<dbReference type="SMART" id="SM00537">
    <property type="entry name" value="DCX"/>
    <property type="match status" value="2"/>
</dbReference>
<feature type="domain" description="Doublecortin" evidence="7">
    <location>
        <begin position="153"/>
        <end position="232"/>
    </location>
</feature>
<feature type="region of interest" description="Disordered" evidence="6">
    <location>
        <begin position="246"/>
        <end position="309"/>
    </location>
</feature>
<dbReference type="RefSeq" id="XP_004630812.1">
    <property type="nucleotide sequence ID" value="XM_004630755.1"/>
</dbReference>
<dbReference type="Gene3D" id="3.10.20.230">
    <property type="entry name" value="Doublecortin domain"/>
    <property type="match status" value="2"/>
</dbReference>
<dbReference type="GO" id="GO:0035082">
    <property type="term" value="P:axoneme assembly"/>
    <property type="evidence" value="ECO:0007669"/>
    <property type="project" value="TreeGrafter"/>
</dbReference>
<dbReference type="OrthoDB" id="1738954at2759"/>
<dbReference type="InParanoid" id="A0A6P3ES43"/>
<feature type="region of interest" description="Disordered" evidence="6">
    <location>
        <begin position="543"/>
        <end position="568"/>
    </location>
</feature>
<dbReference type="GO" id="GO:0042461">
    <property type="term" value="P:photoreceptor cell development"/>
    <property type="evidence" value="ECO:0007669"/>
    <property type="project" value="TreeGrafter"/>
</dbReference>
<feature type="compositionally biased region" description="Pro residues" evidence="6">
    <location>
        <begin position="113"/>
        <end position="123"/>
    </location>
</feature>
<feature type="compositionally biased region" description="Polar residues" evidence="6">
    <location>
        <begin position="1658"/>
        <end position="1670"/>
    </location>
</feature>
<sequence length="1752" mass="186026">MNGGDLRDVQAPSRHECLLPSVAHTPSITQVTPAKKVTFFKRGDPRFAGVRLAVHRRAFKTFSALMDELSQRVPLSFGVRSVTTPRGLHGLSALEQLRDGGCYLCSDRKPPKTPRGPGRPPARSPLAVQSLDMEGGREASGTSSSCKGPTASRRITLIRNGDARHQQTLLLSHRDARSRTAFLSQASDLLRFPVKQVYTVSGRKVDPLQVLLHGPSMLVCAGNEPFRPPATNSAQRGQTEALSALTSNNKNSCWGPKAKPSVIHSRSRSGGRQPQSMLSARSGLSEPPVSQPHAWMRTSPPSPLVASDDVEKKVHVNEDGSLSVEMRVRLHLPGEEAILWSQRVGQASGEGPGPKELGPGCCRWEGHPWNSLGTGARGPGLCEAECHGAFDGNSQTRLSCEIWRNPLCAPQGDKPAPRRRSGWGQGGKRCGKECRSPASSPERLQGSDSDSCSPRTPEGHARSDSPCLAFETASQSWAEREAEEAQCLEGVQPLAWEQWSHQASWTCGVEGALPDASATAKSHEESGKWEGQQWSCLDQERTRTAQGKATRGGSPCASSPNNKNLQIEQHGWGTGCQEAVGETGTMLPLAADVSRSLPGCAPAGQGKKRLQSPGSAVSSPSSPRPHQEAQGGHAVLCLHCRGTHCPTNSPETPLASRPPDRGDPCSGDPVPPFPPESSSPSRQASGNHRSLYPGCPDPQDAVVASRATIASASMSSSDWASSLHHPRACSAEPTGDAECKVHFSPPTSAHTRGASSLGGETGGTSRPSPGGWLEGEELGVCHSCGSSQTGACPVLGTPSGHTEACWACSKYCPTPPRGQPCTKRHPSNCGGHQRAGDTGEETLQRIRTLSPSPKARAMGRAVRGVGRSPSPGAGVGTQEPQEDGSVTPSALPRTSPEAVIREWLDNIPEEPVFLRHEMVDRSTPVAHDSLGGAEEDTGDARQQVPESDPDEHPRQNQGLPVTVSVGPELGDGLYQATDLGKEPKASAKAGVGDGTHVGHGVTLHTLPGRVSASTQIMKALMGSKQGRPSSLPELSGPMAQRLSQSAEALITCLTRLHFFDDAISSLGDKGRFEDSPQYRELLGLSQGLWPGCDLGQGPLGLGLKELTAHQALLVTEDFTPTSSSGVDISSGSGGSGESNGPCAMDATQGPKQGEQPLQISQRPNSRNSGHPEHRAKPQKSCSTASSGSPVQAEAGSSSRDQARGRHLGQVDHDPESFIENMAQDERRQAEETEERGLQGEGVQEEGLPEEVRVRGEEEDKRKDPPSAALGLPRRGQPAECQLSQGPSDASESHCDPDSEPTLEVLPRAAVLGWEQARAQSTPETGVTSLPRAPTASPDPNAMWVSKLLKKMEEAFLAHLSHALAELRARWSLQDDSLLDQMGAELQQDVGLRLRDSVDKELQKIQSRAGRMARGLPRQALRGQASLQTEQRRRRLRGLHNLSAFQEQNHNQELLFLTQEDGPNLGTVLGPGLGGGAEGDEFCPCETCVRKKVTPKSLKGTTRAASAPIKIAFDLQQILQQQRAEAAEGTLEGTGTKWPQGNPTVQGEWTGGQELGLAPGRQRQSSGSKFREAEGTGDQEREEEAVWERGGRTHASVGSNVEEEAEENCTAEQEEATHDGSRARDAPEAAGRPGSSTEAAERRPQYEGGRDSEKEGPGPQSSLGSCTQISQKGLEDQSGIDLGCPEAQQVKGKVATMYPASEDGESPSDPGTPEPGAGEGCCVLELHQKAAGGCAQTTAGDMEDGFGQEDLDF</sequence>
<dbReference type="InterPro" id="IPR003533">
    <property type="entry name" value="Doublecortin_dom"/>
</dbReference>
<dbReference type="PROSITE" id="PS50309">
    <property type="entry name" value="DC"/>
    <property type="match status" value="2"/>
</dbReference>
<feature type="region of interest" description="Disordered" evidence="6">
    <location>
        <begin position="411"/>
        <end position="467"/>
    </location>
</feature>
<feature type="compositionally biased region" description="Polar residues" evidence="6">
    <location>
        <begin position="1179"/>
        <end position="1199"/>
    </location>
</feature>
<feature type="region of interest" description="Disordered" evidence="6">
    <location>
        <begin position="740"/>
        <end position="772"/>
    </location>
</feature>
<evidence type="ECO:0000259" key="7">
    <source>
        <dbReference type="PROSITE" id="PS50309"/>
    </source>
</evidence>
<gene>
    <name evidence="9" type="primary">Rp1l1</name>
</gene>
<feature type="compositionally biased region" description="Basic and acidic residues" evidence="6">
    <location>
        <begin position="1223"/>
        <end position="1237"/>
    </location>
</feature>
<dbReference type="PANTHER" id="PTHR23005:SF3">
    <property type="entry name" value="RETINITIS PIGMENTOSA 1-LIKE 1 PROTEIN"/>
    <property type="match status" value="1"/>
</dbReference>
<dbReference type="GO" id="GO:0060041">
    <property type="term" value="P:retina development in camera-type eye"/>
    <property type="evidence" value="ECO:0007669"/>
    <property type="project" value="TreeGrafter"/>
</dbReference>
<keyword evidence="3" id="KW-0963">Cytoplasm</keyword>
<dbReference type="FunFam" id="3.10.20.230:FF:000008">
    <property type="entry name" value="retinitis pigmentosa 1-like 1 protein"/>
    <property type="match status" value="1"/>
</dbReference>
<feature type="region of interest" description="Disordered" evidence="6">
    <location>
        <begin position="105"/>
        <end position="153"/>
    </location>
</feature>
<feature type="compositionally biased region" description="Low complexity" evidence="6">
    <location>
        <begin position="612"/>
        <end position="621"/>
    </location>
</feature>
<organism evidence="8 9">
    <name type="scientific">Octodon degus</name>
    <name type="common">Degu</name>
    <name type="synonym">Sciurus degus</name>
    <dbReference type="NCBI Taxonomy" id="10160"/>
    <lineage>
        <taxon>Eukaryota</taxon>
        <taxon>Metazoa</taxon>
        <taxon>Chordata</taxon>
        <taxon>Craniata</taxon>
        <taxon>Vertebrata</taxon>
        <taxon>Euteleostomi</taxon>
        <taxon>Mammalia</taxon>
        <taxon>Eutheria</taxon>
        <taxon>Euarchontoglires</taxon>
        <taxon>Glires</taxon>
        <taxon>Rodentia</taxon>
        <taxon>Hystricomorpha</taxon>
        <taxon>Octodontidae</taxon>
        <taxon>Octodon</taxon>
    </lineage>
</organism>
<feature type="region of interest" description="Disordered" evidence="6">
    <location>
        <begin position="598"/>
        <end position="631"/>
    </location>
</feature>
<dbReference type="GO" id="GO:0035556">
    <property type="term" value="P:intracellular signal transduction"/>
    <property type="evidence" value="ECO:0007669"/>
    <property type="project" value="InterPro"/>
</dbReference>
<protein>
    <submittedName>
        <fullName evidence="9">Retinitis pigmentosa 1-like 1 protein</fullName>
    </submittedName>
</protein>
<feature type="region of interest" description="Disordered" evidence="6">
    <location>
        <begin position="1119"/>
        <end position="1300"/>
    </location>
</feature>
<evidence type="ECO:0000256" key="2">
    <source>
        <dbReference type="ARBA" id="ARBA00004496"/>
    </source>
</evidence>
<name>A0A6P3ES43_OCTDE</name>
<keyword evidence="5" id="KW-0966">Cell projection</keyword>
<accession>A0A6P3ES43</accession>
<feature type="region of interest" description="Disordered" evidence="6">
    <location>
        <begin position="1316"/>
        <end position="1337"/>
    </location>
</feature>
<feature type="region of interest" description="Disordered" evidence="6">
    <location>
        <begin position="925"/>
        <end position="966"/>
    </location>
</feature>
<feature type="region of interest" description="Disordered" evidence="6">
    <location>
        <begin position="1523"/>
        <end position="1719"/>
    </location>
</feature>
<feature type="region of interest" description="Disordered" evidence="6">
    <location>
        <begin position="648"/>
        <end position="700"/>
    </location>
</feature>
<evidence type="ECO:0000256" key="5">
    <source>
        <dbReference type="ARBA" id="ARBA00023273"/>
    </source>
</evidence>
<dbReference type="GeneID" id="101591752"/>